<protein>
    <submittedName>
        <fullName evidence="1">Uncharacterized protein</fullName>
    </submittedName>
</protein>
<comment type="caution">
    <text evidence="1">The sequence shown here is derived from an EMBL/GenBank/DDBJ whole genome shotgun (WGS) entry which is preliminary data.</text>
</comment>
<sequence>MSRIFSRTISHSIRRRQQDWWFVEQPITSTSTATATTASSPPSELPESLRELHNYLNTLPYLNKSSITWKHIDEFQRESDELINNEVSSALNPWIWAGKVSLLEGIGKRGVERTFKDLRSYFKMRSEIARMYGLEPPERRKYARKGLSNLRKSQGDLIKDKGSWGLIEHFDSKTGVAAVIGVWEKESEVDDWGVFEE</sequence>
<dbReference type="EMBL" id="SPRC01000065">
    <property type="protein sequence ID" value="TIB75368.1"/>
    <property type="molecule type" value="Genomic_DNA"/>
</dbReference>
<organism evidence="1 2">
    <name type="scientific">Wallemia mellicola</name>
    <dbReference type="NCBI Taxonomy" id="1708541"/>
    <lineage>
        <taxon>Eukaryota</taxon>
        <taxon>Fungi</taxon>
        <taxon>Dikarya</taxon>
        <taxon>Basidiomycota</taxon>
        <taxon>Wallemiomycotina</taxon>
        <taxon>Wallemiomycetes</taxon>
        <taxon>Wallemiales</taxon>
        <taxon>Wallemiaceae</taxon>
        <taxon>Wallemia</taxon>
    </lineage>
</organism>
<evidence type="ECO:0000313" key="2">
    <source>
        <dbReference type="Proteomes" id="UP000310685"/>
    </source>
</evidence>
<accession>A0A4T0LYY2</accession>
<proteinExistence type="predicted"/>
<dbReference type="Proteomes" id="UP000310685">
    <property type="component" value="Unassembled WGS sequence"/>
</dbReference>
<reference evidence="1 2" key="1">
    <citation type="submission" date="2019-03" db="EMBL/GenBank/DDBJ databases">
        <title>Sequencing 25 genomes of Wallemia mellicola.</title>
        <authorList>
            <person name="Gostincar C."/>
        </authorList>
    </citation>
    <scope>NUCLEOTIDE SEQUENCE [LARGE SCALE GENOMIC DNA]</scope>
    <source>
        <strain evidence="1 2">EXF-6152</strain>
    </source>
</reference>
<name>A0A4T0LYY2_9BASI</name>
<evidence type="ECO:0000313" key="1">
    <source>
        <dbReference type="EMBL" id="TIB75368.1"/>
    </source>
</evidence>
<gene>
    <name evidence="1" type="ORF">E3Q22_04024</name>
</gene>
<dbReference type="AlphaFoldDB" id="A0A4T0LYY2"/>